<dbReference type="GO" id="GO:0004553">
    <property type="term" value="F:hydrolase activity, hydrolyzing O-glycosyl compounds"/>
    <property type="evidence" value="ECO:0007669"/>
    <property type="project" value="UniProtKB-ARBA"/>
</dbReference>
<evidence type="ECO:0000313" key="3">
    <source>
        <dbReference type="EMBL" id="KAA6300372.1"/>
    </source>
</evidence>
<feature type="signal peptide" evidence="1">
    <location>
        <begin position="1"/>
        <end position="20"/>
    </location>
</feature>
<dbReference type="Pfam" id="PF13004">
    <property type="entry name" value="BACON"/>
    <property type="match status" value="1"/>
</dbReference>
<dbReference type="InterPro" id="IPR024361">
    <property type="entry name" value="BACON"/>
</dbReference>
<dbReference type="GO" id="GO:0005975">
    <property type="term" value="P:carbohydrate metabolic process"/>
    <property type="evidence" value="ECO:0007669"/>
    <property type="project" value="UniProtKB-ARBA"/>
</dbReference>
<name>A0A5M8NU43_9BACT</name>
<dbReference type="EMBL" id="SNRX01000092">
    <property type="protein sequence ID" value="KAA6300372.1"/>
    <property type="molecule type" value="Genomic_DNA"/>
</dbReference>
<dbReference type="SUPFAM" id="SSF49899">
    <property type="entry name" value="Concanavalin A-like lectins/glucanases"/>
    <property type="match status" value="1"/>
</dbReference>
<dbReference type="AlphaFoldDB" id="A0A5M8NU43"/>
<dbReference type="Proteomes" id="UP000324575">
    <property type="component" value="Unassembled WGS sequence"/>
</dbReference>
<dbReference type="InterPro" id="IPR013783">
    <property type="entry name" value="Ig-like_fold"/>
</dbReference>
<reference evidence="3 4" key="1">
    <citation type="submission" date="2019-03" db="EMBL/GenBank/DDBJ databases">
        <title>Single cell metagenomics reveals metabolic interactions within the superorganism composed of flagellate Streblomastix strix and complex community of Bacteroidetes bacteria on its surface.</title>
        <authorList>
            <person name="Treitli S.C."/>
            <person name="Kolisko M."/>
            <person name="Husnik F."/>
            <person name="Keeling P."/>
            <person name="Hampl V."/>
        </authorList>
    </citation>
    <scope>NUCLEOTIDE SEQUENCE [LARGE SCALE GENOMIC DNA]</scope>
    <source>
        <strain evidence="3">St1</strain>
    </source>
</reference>
<feature type="domain" description="BACON" evidence="2">
    <location>
        <begin position="59"/>
        <end position="116"/>
    </location>
</feature>
<organism evidence="3 4">
    <name type="scientific">Candidatus Ordinivivax streblomastigis</name>
    <dbReference type="NCBI Taxonomy" id="2540710"/>
    <lineage>
        <taxon>Bacteria</taxon>
        <taxon>Pseudomonadati</taxon>
        <taxon>Bacteroidota</taxon>
        <taxon>Bacteroidia</taxon>
        <taxon>Bacteroidales</taxon>
        <taxon>Candidatus Ordinivivax</taxon>
    </lineage>
</organism>
<dbReference type="InterPro" id="IPR013320">
    <property type="entry name" value="ConA-like_dom_sf"/>
</dbReference>
<evidence type="ECO:0000259" key="2">
    <source>
        <dbReference type="Pfam" id="PF13004"/>
    </source>
</evidence>
<comment type="caution">
    <text evidence="3">The sequence shown here is derived from an EMBL/GenBank/DDBJ whole genome shotgun (WGS) entry which is preliminary data.</text>
</comment>
<protein>
    <recommendedName>
        <fullName evidence="2">BACON domain-containing protein</fullName>
    </recommendedName>
</protein>
<gene>
    <name evidence="3" type="ORF">EZS26_003487</name>
</gene>
<dbReference type="Gene3D" id="2.60.40.10">
    <property type="entry name" value="Immunoglobulins"/>
    <property type="match status" value="1"/>
</dbReference>
<accession>A0A5M8NU43</accession>
<evidence type="ECO:0000256" key="1">
    <source>
        <dbReference type="SAM" id="SignalP"/>
    </source>
</evidence>
<keyword evidence="1" id="KW-0732">Signal</keyword>
<evidence type="ECO:0000313" key="4">
    <source>
        <dbReference type="Proteomes" id="UP000324575"/>
    </source>
</evidence>
<dbReference type="Gene3D" id="2.60.120.200">
    <property type="match status" value="2"/>
</dbReference>
<sequence>MKSKSFYLGLVALCSMLLWSCGDNEDATPASDLVVSENALNFEVTSSTQTVEITANVEWTATVEQDGSWLSVAPLSGTGNATLTFIAARNSGQGRTATVTISAKGVEIKTITVTQEAYKGTLYNFADFKGWEPAGEIIDNPDCVDGKALKIVTKANTPERIKSATTTQFGSGRYEWRIYVSDMGIGDRASIGAFLYANDTHELDFEIGSGTNAKRTQLNAQPDEVLCYATAQGTPKEQEIKTIKKNAWHTFVIDLKLVDGHYLAEWLVDGTSLMLRQLSYGEDFPFRAFCSVENLDFIGDHFPTQDTYSLFDYVEYLPYNDSMQPITEGGSTEPEPNGTILRWDFNDAGVVPAGWRLSGDGTSSIADGYLNLTNSTTSARSGFSYDAEKVGAGKYTWRISVPSIGQGEKIMMGGSLYATSLDETEEYSFSIFVFYGTADNRASCSPAPTSSQLLLRCYTEAATVFKAIDANKEYTLTLDVRVKNDKYSVSWLLDGETIKTVNSFYDPNIIQFELSASTMANGGAWQGSVNCTKSYTAKYDYIEYKKYEY</sequence>
<dbReference type="CDD" id="cd14948">
    <property type="entry name" value="BACON"/>
    <property type="match status" value="1"/>
</dbReference>
<proteinExistence type="predicted"/>
<feature type="chain" id="PRO_5024467029" description="BACON domain-containing protein" evidence="1">
    <location>
        <begin position="21"/>
        <end position="549"/>
    </location>
</feature>